<sequence>MFPNLHELSLGWNAGMKEMWYDHAQQLVSQCFPNLEVVTLVDYPQHITVLPSYLLPLSSFPNLQTLGIRNCYFEDMLFQSDEEKFTWQLFSQITELRLHYLPKLRCLWKEKEGFRYLRILDVFGCPNLKINLVSSSVSFRNLMDLKVERCDGIFGLISHSTAKSLVQLKEMSVSRCKGIKEIIQGGDDDDDDDDEISFPRLYSLKLVSLPNLQSFCSSGNHTFQFSSLQTLVVKDCLMMEMFSQGQSNTPMLHNVTVSEWTNECHWEGNLNSTIQQLFRR</sequence>
<evidence type="ECO:0000313" key="4">
    <source>
        <dbReference type="Proteomes" id="UP001472677"/>
    </source>
</evidence>
<dbReference type="Gene3D" id="3.80.10.10">
    <property type="entry name" value="Ribonuclease Inhibitor"/>
    <property type="match status" value="1"/>
</dbReference>
<evidence type="ECO:0000259" key="2">
    <source>
        <dbReference type="Pfam" id="PF23247"/>
    </source>
</evidence>
<evidence type="ECO:0000313" key="3">
    <source>
        <dbReference type="EMBL" id="KAK8508763.1"/>
    </source>
</evidence>
<organism evidence="3 4">
    <name type="scientific">Hibiscus sabdariffa</name>
    <name type="common">roselle</name>
    <dbReference type="NCBI Taxonomy" id="183260"/>
    <lineage>
        <taxon>Eukaryota</taxon>
        <taxon>Viridiplantae</taxon>
        <taxon>Streptophyta</taxon>
        <taxon>Embryophyta</taxon>
        <taxon>Tracheophyta</taxon>
        <taxon>Spermatophyta</taxon>
        <taxon>Magnoliopsida</taxon>
        <taxon>eudicotyledons</taxon>
        <taxon>Gunneridae</taxon>
        <taxon>Pentapetalae</taxon>
        <taxon>rosids</taxon>
        <taxon>malvids</taxon>
        <taxon>Malvales</taxon>
        <taxon>Malvaceae</taxon>
        <taxon>Malvoideae</taxon>
        <taxon>Hibiscus</taxon>
    </lineage>
</organism>
<dbReference type="InterPro" id="IPR050905">
    <property type="entry name" value="Plant_NBS-LRR"/>
</dbReference>
<dbReference type="PANTHER" id="PTHR33463:SF136">
    <property type="entry name" value="NB-ARC DOMAIN-CONTAINING PROTEIN"/>
    <property type="match status" value="1"/>
</dbReference>
<proteinExistence type="predicted"/>
<evidence type="ECO:0000256" key="1">
    <source>
        <dbReference type="ARBA" id="ARBA00022821"/>
    </source>
</evidence>
<keyword evidence="4" id="KW-1185">Reference proteome</keyword>
<accession>A0ABR2BP56</accession>
<dbReference type="InterPro" id="IPR032675">
    <property type="entry name" value="LRR_dom_sf"/>
</dbReference>
<feature type="domain" description="Disease resistance protein At4g27190-like leucine-rich repeats" evidence="2">
    <location>
        <begin position="133"/>
        <end position="240"/>
    </location>
</feature>
<dbReference type="Proteomes" id="UP001472677">
    <property type="component" value="Unassembled WGS sequence"/>
</dbReference>
<dbReference type="PANTHER" id="PTHR33463">
    <property type="entry name" value="NB-ARC DOMAIN-CONTAINING PROTEIN-RELATED"/>
    <property type="match status" value="1"/>
</dbReference>
<comment type="caution">
    <text evidence="3">The sequence shown here is derived from an EMBL/GenBank/DDBJ whole genome shotgun (WGS) entry which is preliminary data.</text>
</comment>
<protein>
    <recommendedName>
        <fullName evidence="2">Disease resistance protein At4g27190-like leucine-rich repeats domain-containing protein</fullName>
    </recommendedName>
</protein>
<name>A0ABR2BP56_9ROSI</name>
<keyword evidence="1" id="KW-0611">Plant defense</keyword>
<dbReference type="InterPro" id="IPR057135">
    <property type="entry name" value="At4g27190-like_LRR"/>
</dbReference>
<dbReference type="SUPFAM" id="SSF52047">
    <property type="entry name" value="RNI-like"/>
    <property type="match status" value="1"/>
</dbReference>
<dbReference type="EMBL" id="JBBPBM010000097">
    <property type="protein sequence ID" value="KAK8508763.1"/>
    <property type="molecule type" value="Genomic_DNA"/>
</dbReference>
<reference evidence="3 4" key="1">
    <citation type="journal article" date="2024" name="G3 (Bethesda)">
        <title>Genome assembly of Hibiscus sabdariffa L. provides insights into metabolisms of medicinal natural products.</title>
        <authorList>
            <person name="Kim T."/>
        </authorList>
    </citation>
    <scope>NUCLEOTIDE SEQUENCE [LARGE SCALE GENOMIC DNA]</scope>
    <source>
        <strain evidence="3">TK-2024</strain>
        <tissue evidence="3">Old leaves</tissue>
    </source>
</reference>
<dbReference type="Pfam" id="PF23247">
    <property type="entry name" value="LRR_RPS2"/>
    <property type="match status" value="1"/>
</dbReference>
<gene>
    <name evidence="3" type="ORF">V6N12_034868</name>
</gene>